<dbReference type="Gene3D" id="2.60.40.10">
    <property type="entry name" value="Immunoglobulins"/>
    <property type="match status" value="2"/>
</dbReference>
<sequence>MRTFFTALRGPVTADVSIESPAAVHGSPAKLTVTVGADGGPLATGDLTLTVDGKTLTATIVDGVAQFSVAGLGGGEHSFTVSFAGSDAVKAFERTGSVTVAAGAVRSTGLKVSAGKATGTAEAIVTVAGQPSHATPTGEVTVKATDGTTTRTVHAEVSQGRASATLTGLSEGTWTVSASYAGDANYTASTASNVSYVVNATGGGTDGGTGGGTNGSTGGGSSDGDGSGSGTGDGDGDSGAGTGGDSAGSGGDAEDGQPSISVPTTRLVAGSSVVVSLAGLDVDWVEVGIESTYQRLATAAVEGVQPRSR</sequence>
<dbReference type="InterPro" id="IPR032109">
    <property type="entry name" value="Big_3_5"/>
</dbReference>
<feature type="compositionally biased region" description="Gly residues" evidence="1">
    <location>
        <begin position="204"/>
        <end position="251"/>
    </location>
</feature>
<dbReference type="Pfam" id="PF16640">
    <property type="entry name" value="Big_3_5"/>
    <property type="match status" value="2"/>
</dbReference>
<gene>
    <name evidence="3" type="ORF">GCM10025876_12400</name>
</gene>
<keyword evidence="4" id="KW-1185">Reference proteome</keyword>
<protein>
    <recommendedName>
        <fullName evidence="2">Bacterial Ig-like domain-containing protein</fullName>
    </recommendedName>
</protein>
<dbReference type="EMBL" id="BSUN01000001">
    <property type="protein sequence ID" value="GMA35036.1"/>
    <property type="molecule type" value="Genomic_DNA"/>
</dbReference>
<feature type="domain" description="Bacterial Ig-like" evidence="2">
    <location>
        <begin position="120"/>
        <end position="199"/>
    </location>
</feature>
<organism evidence="3 4">
    <name type="scientific">Demequina litorisediminis</name>
    <dbReference type="NCBI Taxonomy" id="1849022"/>
    <lineage>
        <taxon>Bacteria</taxon>
        <taxon>Bacillati</taxon>
        <taxon>Actinomycetota</taxon>
        <taxon>Actinomycetes</taxon>
        <taxon>Micrococcales</taxon>
        <taxon>Demequinaceae</taxon>
        <taxon>Demequina</taxon>
    </lineage>
</organism>
<evidence type="ECO:0000256" key="1">
    <source>
        <dbReference type="SAM" id="MobiDB-lite"/>
    </source>
</evidence>
<evidence type="ECO:0000313" key="3">
    <source>
        <dbReference type="EMBL" id="GMA35036.1"/>
    </source>
</evidence>
<evidence type="ECO:0000259" key="2">
    <source>
        <dbReference type="Pfam" id="PF16640"/>
    </source>
</evidence>
<reference evidence="4" key="1">
    <citation type="journal article" date="2019" name="Int. J. Syst. Evol. Microbiol.">
        <title>The Global Catalogue of Microorganisms (GCM) 10K type strain sequencing project: providing services to taxonomists for standard genome sequencing and annotation.</title>
        <authorList>
            <consortium name="The Broad Institute Genomics Platform"/>
            <consortium name="The Broad Institute Genome Sequencing Center for Infectious Disease"/>
            <person name="Wu L."/>
            <person name="Ma J."/>
        </authorList>
    </citation>
    <scope>NUCLEOTIDE SEQUENCE [LARGE SCALE GENOMIC DNA]</scope>
    <source>
        <strain evidence="4">NBRC 112299</strain>
    </source>
</reference>
<accession>A0ABQ6IBG7</accession>
<name>A0ABQ6IBG7_9MICO</name>
<proteinExistence type="predicted"/>
<feature type="region of interest" description="Disordered" evidence="1">
    <location>
        <begin position="204"/>
        <end position="264"/>
    </location>
</feature>
<feature type="domain" description="Bacterial Ig-like" evidence="2">
    <location>
        <begin position="20"/>
        <end position="100"/>
    </location>
</feature>
<evidence type="ECO:0000313" key="4">
    <source>
        <dbReference type="Proteomes" id="UP001157125"/>
    </source>
</evidence>
<comment type="caution">
    <text evidence="3">The sequence shown here is derived from an EMBL/GenBank/DDBJ whole genome shotgun (WGS) entry which is preliminary data.</text>
</comment>
<dbReference type="InterPro" id="IPR013783">
    <property type="entry name" value="Ig-like_fold"/>
</dbReference>
<dbReference type="Proteomes" id="UP001157125">
    <property type="component" value="Unassembled WGS sequence"/>
</dbReference>